<proteinExistence type="predicted"/>
<evidence type="ECO:0000256" key="3">
    <source>
        <dbReference type="SAM" id="MobiDB-lite"/>
    </source>
</evidence>
<dbReference type="Gene3D" id="1.10.10.60">
    <property type="entry name" value="Homeodomain-like"/>
    <property type="match status" value="2"/>
</dbReference>
<dbReference type="InterPro" id="IPR038224">
    <property type="entry name" value="SATB_ULD_sf"/>
</dbReference>
<keyword evidence="1 2" id="KW-0238">DNA-binding</keyword>
<feature type="DNA-binding region" description="Homeobox" evidence="1">
    <location>
        <begin position="661"/>
        <end position="730"/>
    </location>
</feature>
<protein>
    <submittedName>
        <fullName evidence="5">DNA-binding SATB2</fullName>
    </submittedName>
</protein>
<dbReference type="Pfam" id="PF00046">
    <property type="entry name" value="Homeodomain"/>
    <property type="match status" value="2"/>
</dbReference>
<reference evidence="5 6" key="1">
    <citation type="journal article" date="2018" name="Sci. Rep.">
        <title>Genomic signatures of local adaptation to the degree of environmental predictability in rotifers.</title>
        <authorList>
            <person name="Franch-Gras L."/>
            <person name="Hahn C."/>
            <person name="Garcia-Roger E.M."/>
            <person name="Carmona M.J."/>
            <person name="Serra M."/>
            <person name="Gomez A."/>
        </authorList>
    </citation>
    <scope>NUCLEOTIDE SEQUENCE [LARGE SCALE GENOMIC DNA]</scope>
    <source>
        <strain evidence="5">HYR1</strain>
    </source>
</reference>
<dbReference type="SUPFAM" id="SSF46689">
    <property type="entry name" value="Homeodomain-like"/>
    <property type="match status" value="2"/>
</dbReference>
<dbReference type="PANTHER" id="PTHR15116:SF16">
    <property type="entry name" value="DEFECTIVE PROVENTRICULUS, ISOFORM A"/>
    <property type="match status" value="1"/>
</dbReference>
<accession>A0A3M7T332</accession>
<evidence type="ECO:0000256" key="2">
    <source>
        <dbReference type="RuleBase" id="RU000682"/>
    </source>
</evidence>
<evidence type="ECO:0000256" key="1">
    <source>
        <dbReference type="PROSITE-ProRule" id="PRU00108"/>
    </source>
</evidence>
<feature type="compositionally biased region" description="Acidic residues" evidence="3">
    <location>
        <begin position="558"/>
        <end position="570"/>
    </location>
</feature>
<feature type="region of interest" description="Disordered" evidence="3">
    <location>
        <begin position="640"/>
        <end position="661"/>
    </location>
</feature>
<dbReference type="GO" id="GO:0006338">
    <property type="term" value="P:chromatin remodeling"/>
    <property type="evidence" value="ECO:0007669"/>
    <property type="project" value="InterPro"/>
</dbReference>
<gene>
    <name evidence="5" type="ORF">BpHYR1_052306</name>
</gene>
<dbReference type="PROSITE" id="PS50071">
    <property type="entry name" value="HOMEOBOX_2"/>
    <property type="match status" value="2"/>
</dbReference>
<dbReference type="EMBL" id="REGN01000366">
    <property type="protein sequence ID" value="RNA42433.1"/>
    <property type="molecule type" value="Genomic_DNA"/>
</dbReference>
<dbReference type="GO" id="GO:0000978">
    <property type="term" value="F:RNA polymerase II cis-regulatory region sequence-specific DNA binding"/>
    <property type="evidence" value="ECO:0007669"/>
    <property type="project" value="TreeGrafter"/>
</dbReference>
<feature type="compositionally biased region" description="Low complexity" evidence="3">
    <location>
        <begin position="371"/>
        <end position="387"/>
    </location>
</feature>
<dbReference type="Gene3D" id="3.10.20.710">
    <property type="entry name" value="SATB, ubiquitin-like oligomerisation domain"/>
    <property type="match status" value="1"/>
</dbReference>
<dbReference type="STRING" id="10195.A0A3M7T332"/>
<feature type="compositionally biased region" description="Polar residues" evidence="3">
    <location>
        <begin position="537"/>
        <end position="557"/>
    </location>
</feature>
<feature type="region of interest" description="Disordered" evidence="3">
    <location>
        <begin position="233"/>
        <end position="270"/>
    </location>
</feature>
<feature type="region of interest" description="Disordered" evidence="3">
    <location>
        <begin position="364"/>
        <end position="400"/>
    </location>
</feature>
<dbReference type="InterPro" id="IPR009057">
    <property type="entry name" value="Homeodomain-like_sf"/>
</dbReference>
<dbReference type="InterPro" id="IPR001356">
    <property type="entry name" value="HD"/>
</dbReference>
<feature type="domain" description="Homeobox" evidence="4">
    <location>
        <begin position="431"/>
        <end position="501"/>
    </location>
</feature>
<comment type="subcellular location">
    <subcellularLocation>
        <location evidence="1 2">Nucleus</location>
    </subcellularLocation>
</comment>
<feature type="domain" description="Homeobox" evidence="4">
    <location>
        <begin position="659"/>
        <end position="729"/>
    </location>
</feature>
<feature type="region of interest" description="Disordered" evidence="3">
    <location>
        <begin position="537"/>
        <end position="570"/>
    </location>
</feature>
<keyword evidence="1 2" id="KW-0539">Nucleus</keyword>
<evidence type="ECO:0000259" key="4">
    <source>
        <dbReference type="PROSITE" id="PS50071"/>
    </source>
</evidence>
<feature type="compositionally biased region" description="Acidic residues" evidence="3">
    <location>
        <begin position="249"/>
        <end position="260"/>
    </location>
</feature>
<organism evidence="5 6">
    <name type="scientific">Brachionus plicatilis</name>
    <name type="common">Marine rotifer</name>
    <name type="synonym">Brachionus muelleri</name>
    <dbReference type="NCBI Taxonomy" id="10195"/>
    <lineage>
        <taxon>Eukaryota</taxon>
        <taxon>Metazoa</taxon>
        <taxon>Spiralia</taxon>
        <taxon>Gnathifera</taxon>
        <taxon>Rotifera</taxon>
        <taxon>Eurotatoria</taxon>
        <taxon>Monogononta</taxon>
        <taxon>Pseudotrocha</taxon>
        <taxon>Ploima</taxon>
        <taxon>Brachionidae</taxon>
        <taxon>Brachionus</taxon>
    </lineage>
</organism>
<keyword evidence="6" id="KW-1185">Reference proteome</keyword>
<dbReference type="PANTHER" id="PTHR15116">
    <property type="entry name" value="DNA-BINDING PROTEIN SATB FAMILY MEMBER"/>
    <property type="match status" value="1"/>
</dbReference>
<dbReference type="GO" id="GO:0005634">
    <property type="term" value="C:nucleus"/>
    <property type="evidence" value="ECO:0007669"/>
    <property type="project" value="UniProtKB-SubCell"/>
</dbReference>
<comment type="caution">
    <text evidence="5">The sequence shown here is derived from an EMBL/GenBank/DDBJ whole genome shotgun (WGS) entry which is preliminary data.</text>
</comment>
<dbReference type="OrthoDB" id="10052721at2759"/>
<dbReference type="CDD" id="cd00086">
    <property type="entry name" value="homeodomain"/>
    <property type="match status" value="2"/>
</dbReference>
<feature type="DNA-binding region" description="Homeobox" evidence="1">
    <location>
        <begin position="433"/>
        <end position="502"/>
    </location>
</feature>
<evidence type="ECO:0000313" key="6">
    <source>
        <dbReference type="Proteomes" id="UP000276133"/>
    </source>
</evidence>
<dbReference type="SMART" id="SM00389">
    <property type="entry name" value="HOX"/>
    <property type="match status" value="2"/>
</dbReference>
<evidence type="ECO:0000313" key="5">
    <source>
        <dbReference type="EMBL" id="RNA42433.1"/>
    </source>
</evidence>
<name>A0A3M7T332_BRAPC</name>
<keyword evidence="1 2" id="KW-0371">Homeobox</keyword>
<dbReference type="Proteomes" id="UP000276133">
    <property type="component" value="Unassembled WGS sequence"/>
</dbReference>
<dbReference type="InterPro" id="IPR039673">
    <property type="entry name" value="SATB1/SATB2"/>
</dbReference>
<dbReference type="AlphaFoldDB" id="A0A3M7T332"/>
<sequence length="747" mass="85780">MKLNNFKFWSNTNLKKKYSNIYFKKRTAHLFKNSKFLNRYYSKLNQSAKNQFNYKLPILTCIELVQASNVPPGTQNNHVLYNDYLLISSKTKYKYLLRTLYEQVNLDFKDNYTIVDGFLQIKNWEPVSLNSISSIKQCFKFEAKNEADKHDQCESTDVNSKETNNGETENTEHCQIKESLDICSSPMSQSSHRNEKNAPKASINVYDILSHVVSFATIRIMVKSKDLVNMQSQTMEDDSGQEKISNQDDGSESNDNLEEDKETRVADSPILSTAPNFTSMLYSSPQFASLLPLFNLPIITQLLNGIKSQQEKKDFTSFTEDLKSEPDNQFNQQPLNLCKDAAKNVNSKKVTQNLSVSTNKIQNNIGVDNASPSPSLSTTSSTSSSSSCAKNLKHTDSTHTLNSKCSKEQIVNEQLKNFPSQSQIRVSYGNRRQRERTTFDPQEEITRLMQVFERTHHPTRFQIANICEFLNSLGCRKDKKPLEPYNIQYWFKNARAALRRKVKGDSQNSNFELNSKVANTVKDDEFLNKVLNTRPTSHSLGSKFTDNNEINGDTSDQNYEDSNLDDDELNDDEETNLKIENCDSYYEYQNSESENGFNKNNDKENLENIENSACYEDCEYQDDLSYDGEENNQEIANNSASNLGINATPGAKNRNPSNGSRRNRVFIDPISEVPILEHYFSIETYPDHYLIEKICENLNKGEYRYKFPKLESRNIQLWFKNHRAKLKRLKTNPSSSSFNQNQSNPVS</sequence>
<feature type="region of interest" description="Disordered" evidence="3">
    <location>
        <begin position="150"/>
        <end position="173"/>
    </location>
</feature>
<dbReference type="GO" id="GO:0000981">
    <property type="term" value="F:DNA-binding transcription factor activity, RNA polymerase II-specific"/>
    <property type="evidence" value="ECO:0007669"/>
    <property type="project" value="TreeGrafter"/>
</dbReference>